<keyword evidence="3" id="KW-1185">Reference proteome</keyword>
<evidence type="ECO:0000256" key="1">
    <source>
        <dbReference type="SAM" id="MobiDB-lite"/>
    </source>
</evidence>
<evidence type="ECO:0000313" key="2">
    <source>
        <dbReference type="EMBL" id="UJO16787.1"/>
    </source>
</evidence>
<feature type="compositionally biased region" description="Low complexity" evidence="1">
    <location>
        <begin position="64"/>
        <end position="88"/>
    </location>
</feature>
<dbReference type="OrthoDB" id="10461602at2759"/>
<dbReference type="RefSeq" id="XP_047761153.1">
    <property type="nucleotide sequence ID" value="XM_047904469.1"/>
</dbReference>
<name>A0A9Q8P8A4_PASFU</name>
<gene>
    <name evidence="2" type="ORF">CLAFUR5_05321</name>
</gene>
<feature type="region of interest" description="Disordered" evidence="1">
    <location>
        <begin position="63"/>
        <end position="97"/>
    </location>
</feature>
<dbReference type="AlphaFoldDB" id="A0A9Q8P8A4"/>
<dbReference type="Proteomes" id="UP000756132">
    <property type="component" value="Chromosome 4"/>
</dbReference>
<evidence type="ECO:0000313" key="3">
    <source>
        <dbReference type="Proteomes" id="UP000756132"/>
    </source>
</evidence>
<dbReference type="GeneID" id="71985199"/>
<sequence>MFAFTSLLDKTVLVTASILLLALIHYKTTLSRQAMAGNSSSKSYHDRIRLSVMAQMNAIYNGNTTASHPASSSSTSPTSTSPSSPATTMLPIADINSPHPDNRVNLARVMYRMSDLISHLHNHYQATMPQKDEEEADPGLQWTSRTTTEFRLWIGKARRAAQQALVIRARTQVAVQLPGFVAKKSRVLGEFPSHLEEYFGLFCSDIATSVGVKYSVVHELGFAVQLRQNFGMGGSWGEDEDDEMALSAGGNASKYAIMQMFAFPNAYWALCLAGLIEME</sequence>
<dbReference type="KEGG" id="ffu:CLAFUR5_05321"/>
<accession>A0A9Q8P8A4</accession>
<dbReference type="EMBL" id="CP090166">
    <property type="protein sequence ID" value="UJO16787.1"/>
    <property type="molecule type" value="Genomic_DNA"/>
</dbReference>
<reference evidence="2" key="1">
    <citation type="submission" date="2021-12" db="EMBL/GenBank/DDBJ databases">
        <authorList>
            <person name="Zaccaron A."/>
            <person name="Stergiopoulos I."/>
        </authorList>
    </citation>
    <scope>NUCLEOTIDE SEQUENCE</scope>
    <source>
        <strain evidence="2">Race5_Kim</strain>
    </source>
</reference>
<organism evidence="2 3">
    <name type="scientific">Passalora fulva</name>
    <name type="common">Tomato leaf mold</name>
    <name type="synonym">Cladosporium fulvum</name>
    <dbReference type="NCBI Taxonomy" id="5499"/>
    <lineage>
        <taxon>Eukaryota</taxon>
        <taxon>Fungi</taxon>
        <taxon>Dikarya</taxon>
        <taxon>Ascomycota</taxon>
        <taxon>Pezizomycotina</taxon>
        <taxon>Dothideomycetes</taxon>
        <taxon>Dothideomycetidae</taxon>
        <taxon>Mycosphaerellales</taxon>
        <taxon>Mycosphaerellaceae</taxon>
        <taxon>Fulvia</taxon>
    </lineage>
</organism>
<dbReference type="OMA" id="SIMMARM"/>
<reference evidence="2" key="2">
    <citation type="journal article" date="2022" name="Microb. Genom.">
        <title>A chromosome-scale genome assembly of the tomato pathogen Cladosporium fulvum reveals a compartmentalized genome architecture and the presence of a dispensable chromosome.</title>
        <authorList>
            <person name="Zaccaron A.Z."/>
            <person name="Chen L.H."/>
            <person name="Samaras A."/>
            <person name="Stergiopoulos I."/>
        </authorList>
    </citation>
    <scope>NUCLEOTIDE SEQUENCE</scope>
    <source>
        <strain evidence="2">Race5_Kim</strain>
    </source>
</reference>
<protein>
    <submittedName>
        <fullName evidence="2">Uncharacterized protein</fullName>
    </submittedName>
</protein>
<proteinExistence type="predicted"/>